<reference evidence="4 5" key="1">
    <citation type="submission" date="2023-03" db="EMBL/GenBank/DDBJ databases">
        <authorList>
            <person name="Mo P."/>
        </authorList>
    </citation>
    <scope>NUCLEOTIDE SEQUENCE [LARGE SCALE GENOMIC DNA]</scope>
    <source>
        <strain evidence="4 5">HUAS 5</strain>
    </source>
</reference>
<gene>
    <name evidence="4" type="ORF">PYS65_01035</name>
</gene>
<feature type="region of interest" description="Disordered" evidence="2">
    <location>
        <begin position="563"/>
        <end position="593"/>
    </location>
</feature>
<proteinExistence type="predicted"/>
<dbReference type="InterPro" id="IPR027417">
    <property type="entry name" value="P-loop_NTPase"/>
</dbReference>
<dbReference type="Gene3D" id="1.10.10.10">
    <property type="entry name" value="Winged helix-like DNA-binding domain superfamily/Winged helix DNA-binding domain"/>
    <property type="match status" value="1"/>
</dbReference>
<dbReference type="PANTHER" id="PTHR43214:SF42">
    <property type="entry name" value="TRANSCRIPTIONAL REGULATORY PROTEIN DESR"/>
    <property type="match status" value="1"/>
</dbReference>
<evidence type="ECO:0000259" key="3">
    <source>
        <dbReference type="PROSITE" id="PS50043"/>
    </source>
</evidence>
<name>A0ABY8JUJ4_9ACTN</name>
<dbReference type="SUPFAM" id="SSF48452">
    <property type="entry name" value="TPR-like"/>
    <property type="match status" value="1"/>
</dbReference>
<dbReference type="PANTHER" id="PTHR43214">
    <property type="entry name" value="TWO-COMPONENT RESPONSE REGULATOR"/>
    <property type="match status" value="1"/>
</dbReference>
<dbReference type="RefSeq" id="WP_279331770.1">
    <property type="nucleotide sequence ID" value="NZ_CP121682.1"/>
</dbReference>
<feature type="domain" description="HTH luxR-type" evidence="3">
    <location>
        <begin position="939"/>
        <end position="1004"/>
    </location>
</feature>
<keyword evidence="5" id="KW-1185">Reference proteome</keyword>
<dbReference type="SUPFAM" id="SSF52540">
    <property type="entry name" value="P-loop containing nucleoside triphosphate hydrolases"/>
    <property type="match status" value="1"/>
</dbReference>
<dbReference type="Pfam" id="PF00196">
    <property type="entry name" value="GerE"/>
    <property type="match status" value="1"/>
</dbReference>
<dbReference type="InterPro" id="IPR011990">
    <property type="entry name" value="TPR-like_helical_dom_sf"/>
</dbReference>
<accession>A0ABY8JUJ4</accession>
<dbReference type="InterPro" id="IPR016032">
    <property type="entry name" value="Sig_transdc_resp-reg_C-effctor"/>
</dbReference>
<keyword evidence="1" id="KW-0238">DNA-binding</keyword>
<dbReference type="Gene3D" id="1.25.40.10">
    <property type="entry name" value="Tetratricopeptide repeat domain"/>
    <property type="match status" value="1"/>
</dbReference>
<dbReference type="Proteomes" id="UP001216440">
    <property type="component" value="Chromosome"/>
</dbReference>
<dbReference type="PRINTS" id="PR00038">
    <property type="entry name" value="HTHLUXR"/>
</dbReference>
<organism evidence="4 5">
    <name type="scientific">Streptomyces cathayae</name>
    <dbReference type="NCBI Taxonomy" id="3031124"/>
    <lineage>
        <taxon>Bacteria</taxon>
        <taxon>Bacillati</taxon>
        <taxon>Actinomycetota</taxon>
        <taxon>Actinomycetes</taxon>
        <taxon>Kitasatosporales</taxon>
        <taxon>Streptomycetaceae</taxon>
        <taxon>Streptomyces</taxon>
    </lineage>
</organism>
<protein>
    <submittedName>
        <fullName evidence="4">Helix-turn-helix transcriptional regulator</fullName>
    </submittedName>
</protein>
<sequence>MTGQTILGPAPLRYRPGPRRQALAALLDGLRTDGGAHVVTGEPGGGRTAFLEFAARSFRAGPVWHVRADPARAPRPHSGLRTLLRAAGRCVGLSDDGAADKVFLDVLREASARSALLVCVDDAHLWDPASRAVLGRAAARLHAADDAHRVGLLLTVPGHRPVAPELAGLPVLELAPLTPGDAAGLLHDLTDGAVDPAVRDELVTEAQGNPALLAALAHRLSPAQLRGRHALPRPVADAGALAAVAGGCPAGVRPDHADLLVSVAAATRVTGEPDAEASLLRRAAAVLEGRGKAQGAGAAATVVPVPHAEPSFDPEELPDLLVLLEGRIRFRSALLGRAVYAGAPPERRRAAHRALAAALPAPHGVPALLHRSWTVPGPDAGLAAELAAAAADVMSGLPPGVRRTAQVRAAELTPDAVERAHRYTAAAEQALFAGHPPEALRLLDAAVTCPVPAPVRGRAELLRARVLLADGPVDDARESFLLAASLLADPSPAESGAAVLGAADAAWAAGDPAACLRALVHEAPTGTGGPAALSGIGGLAALPGTENHGAAALSGIGGPAALSGSGGPAALPGTENHGAAALPGSGGPAAPPRTENHGAVALLRDHRDGMRAVLQGRFDLAAAPLARVVDRGRPATEPERLLRSAAAALMLGDVTAARRAGARALAAARTQGAAALEPRALEYLAYAELRAGRHQLARTHAEEGLRAARRTGQRNTAAHHHAVLALAASIEGAQERVAEHTATALATARRHGLAQAAMLAQWAAARADLGAGRPREAADRLGPLVRPGARRGHFAVWMLAVPCFVEAAALAGQPEHARAVVEDFALWAGCGADPQAPAQLLRCRALLAAPEAADELYLRALDRHDETFGDFERARTELLHGKWLRRRRRLREARARLGEALVDFERCGAHLWARQAGAELRAGGAAPGGAGTGEPPRNAGRDLSRLTPQQLRIARCVAEGATNREVALSLSVSTRTVDYHLRNVFATLGVRSRVELVRLVEQAEKAGAHP</sequence>
<dbReference type="SUPFAM" id="SSF46894">
    <property type="entry name" value="C-terminal effector domain of the bipartite response regulators"/>
    <property type="match status" value="1"/>
</dbReference>
<dbReference type="SMART" id="SM00421">
    <property type="entry name" value="HTH_LUXR"/>
    <property type="match status" value="1"/>
</dbReference>
<dbReference type="InterPro" id="IPR000792">
    <property type="entry name" value="Tscrpt_reg_LuxR_C"/>
</dbReference>
<evidence type="ECO:0000313" key="5">
    <source>
        <dbReference type="Proteomes" id="UP001216440"/>
    </source>
</evidence>
<dbReference type="CDD" id="cd06170">
    <property type="entry name" value="LuxR_C_like"/>
    <property type="match status" value="1"/>
</dbReference>
<dbReference type="InterPro" id="IPR036388">
    <property type="entry name" value="WH-like_DNA-bd_sf"/>
</dbReference>
<evidence type="ECO:0000256" key="2">
    <source>
        <dbReference type="SAM" id="MobiDB-lite"/>
    </source>
</evidence>
<dbReference type="PROSITE" id="PS50043">
    <property type="entry name" value="HTH_LUXR_2"/>
    <property type="match status" value="1"/>
</dbReference>
<evidence type="ECO:0000256" key="1">
    <source>
        <dbReference type="ARBA" id="ARBA00023125"/>
    </source>
</evidence>
<dbReference type="EMBL" id="CP121682">
    <property type="protein sequence ID" value="WGD38864.1"/>
    <property type="molecule type" value="Genomic_DNA"/>
</dbReference>
<evidence type="ECO:0000313" key="4">
    <source>
        <dbReference type="EMBL" id="WGD38864.1"/>
    </source>
</evidence>
<feature type="region of interest" description="Disordered" evidence="2">
    <location>
        <begin position="922"/>
        <end position="943"/>
    </location>
</feature>
<feature type="compositionally biased region" description="Low complexity" evidence="2">
    <location>
        <begin position="563"/>
        <end position="583"/>
    </location>
</feature>
<dbReference type="InterPro" id="IPR039420">
    <property type="entry name" value="WalR-like"/>
</dbReference>